<dbReference type="EMBL" id="JACHIJ010000014">
    <property type="protein sequence ID" value="MBB5055274.1"/>
    <property type="molecule type" value="Genomic_DNA"/>
</dbReference>
<keyword evidence="3" id="KW-0804">Transcription</keyword>
<dbReference type="RefSeq" id="WP_184090705.1">
    <property type="nucleotide sequence ID" value="NZ_JACHIJ010000014.1"/>
</dbReference>
<dbReference type="AlphaFoldDB" id="A0A840N9Q1"/>
<organism evidence="6 7">
    <name type="scientific">Afipia massiliensis</name>
    <dbReference type="NCBI Taxonomy" id="211460"/>
    <lineage>
        <taxon>Bacteria</taxon>
        <taxon>Pseudomonadati</taxon>
        <taxon>Pseudomonadota</taxon>
        <taxon>Alphaproteobacteria</taxon>
        <taxon>Hyphomicrobiales</taxon>
        <taxon>Nitrobacteraceae</taxon>
        <taxon>Afipia</taxon>
    </lineage>
</organism>
<evidence type="ECO:0000313" key="7">
    <source>
        <dbReference type="Proteomes" id="UP000521227"/>
    </source>
</evidence>
<dbReference type="GO" id="GO:0000160">
    <property type="term" value="P:phosphorelay signal transduction system"/>
    <property type="evidence" value="ECO:0007669"/>
    <property type="project" value="InterPro"/>
</dbReference>
<dbReference type="PANTHER" id="PTHR44591:SF3">
    <property type="entry name" value="RESPONSE REGULATORY DOMAIN-CONTAINING PROTEIN"/>
    <property type="match status" value="1"/>
</dbReference>
<dbReference type="SMART" id="SM00448">
    <property type="entry name" value="REC"/>
    <property type="match status" value="1"/>
</dbReference>
<name>A0A840N9Q1_9BRAD</name>
<feature type="modified residue" description="4-aspartylphosphate" evidence="4">
    <location>
        <position position="58"/>
    </location>
</feature>
<evidence type="ECO:0000313" key="6">
    <source>
        <dbReference type="EMBL" id="MBB5055274.1"/>
    </source>
</evidence>
<keyword evidence="1 4" id="KW-0597">Phosphoprotein</keyword>
<gene>
    <name evidence="6" type="ORF">HNQ36_005285</name>
</gene>
<dbReference type="Proteomes" id="UP000521227">
    <property type="component" value="Unassembled WGS sequence"/>
</dbReference>
<evidence type="ECO:0000256" key="4">
    <source>
        <dbReference type="PROSITE-ProRule" id="PRU00169"/>
    </source>
</evidence>
<evidence type="ECO:0000256" key="2">
    <source>
        <dbReference type="ARBA" id="ARBA00023015"/>
    </source>
</evidence>
<accession>A0A840N9Q1</accession>
<dbReference type="InterPro" id="IPR001789">
    <property type="entry name" value="Sig_transdc_resp-reg_receiver"/>
</dbReference>
<dbReference type="PROSITE" id="PS50110">
    <property type="entry name" value="RESPONSE_REGULATORY"/>
    <property type="match status" value="1"/>
</dbReference>
<evidence type="ECO:0000256" key="3">
    <source>
        <dbReference type="ARBA" id="ARBA00023163"/>
    </source>
</evidence>
<evidence type="ECO:0000259" key="5">
    <source>
        <dbReference type="PROSITE" id="PS50110"/>
    </source>
</evidence>
<dbReference type="PANTHER" id="PTHR44591">
    <property type="entry name" value="STRESS RESPONSE REGULATOR PROTEIN 1"/>
    <property type="match status" value="1"/>
</dbReference>
<sequence>MASPVTKSRICVVDDDLDVLSSLRFLLEAEGFDVQTFRSGAAMLDSTATEHFDCFVLDFKMPNMTGIAVASSLRGRNVIAPIILITGYSDENIEVKATVAGIDLVLLNPDAEESLASQIRAAVQRNSHAGALR</sequence>
<dbReference type="InterPro" id="IPR050595">
    <property type="entry name" value="Bact_response_regulator"/>
</dbReference>
<proteinExistence type="predicted"/>
<dbReference type="InterPro" id="IPR011006">
    <property type="entry name" value="CheY-like_superfamily"/>
</dbReference>
<keyword evidence="2" id="KW-0805">Transcription regulation</keyword>
<reference evidence="6 7" key="1">
    <citation type="submission" date="2020-08" db="EMBL/GenBank/DDBJ databases">
        <title>Genomic Encyclopedia of Type Strains, Phase IV (KMG-IV): sequencing the most valuable type-strain genomes for metagenomic binning, comparative biology and taxonomic classification.</title>
        <authorList>
            <person name="Goeker M."/>
        </authorList>
    </citation>
    <scope>NUCLEOTIDE SEQUENCE [LARGE SCALE GENOMIC DNA]</scope>
    <source>
        <strain evidence="6 7">DSM 17498</strain>
    </source>
</reference>
<evidence type="ECO:0000256" key="1">
    <source>
        <dbReference type="ARBA" id="ARBA00022553"/>
    </source>
</evidence>
<protein>
    <submittedName>
        <fullName evidence="6">FixJ family two-component response regulator</fullName>
    </submittedName>
</protein>
<comment type="caution">
    <text evidence="6">The sequence shown here is derived from an EMBL/GenBank/DDBJ whole genome shotgun (WGS) entry which is preliminary data.</text>
</comment>
<dbReference type="Gene3D" id="3.40.50.2300">
    <property type="match status" value="1"/>
</dbReference>
<dbReference type="Pfam" id="PF00072">
    <property type="entry name" value="Response_reg"/>
    <property type="match status" value="1"/>
</dbReference>
<dbReference type="SUPFAM" id="SSF52172">
    <property type="entry name" value="CheY-like"/>
    <property type="match status" value="1"/>
</dbReference>
<feature type="domain" description="Response regulatory" evidence="5">
    <location>
        <begin position="9"/>
        <end position="123"/>
    </location>
</feature>